<feature type="transmembrane region" description="Helical" evidence="1">
    <location>
        <begin position="12"/>
        <end position="36"/>
    </location>
</feature>
<evidence type="ECO:0000313" key="3">
    <source>
        <dbReference type="Proteomes" id="UP001221142"/>
    </source>
</evidence>
<name>A0AAD7BL87_9AGAR</name>
<sequence length="320" mass="35509">MHGLLLPVDKTYIVSQVLETLCYGFFVCVFILSIYTYTHSGRNTHANIMFAITCIMFFIATWHFAITFYRTVEGVTDLQGLLLQGGAEFLENSKLWHALMRNILYIAQVLLGDAVAIYRCWVLWDRGLRAISIPLVFFVGTIVSGIMACVNLSSVVPLKDGSTRDWVAVFYALGVTQNALTTALMVFRLYSSGRPKPSWPLFSKTILLLFESAAFYFVLQIVILAFFLARSNFQAVLLGMIPPIIGATFTGITIRVAIRAQQLQPTISGLTSQCQWRADGRNLAVAVHVVSETMYVSSPGELSLSKQSELDFGVNDDASV</sequence>
<feature type="transmembrane region" description="Helical" evidence="1">
    <location>
        <begin position="103"/>
        <end position="124"/>
    </location>
</feature>
<evidence type="ECO:0000256" key="1">
    <source>
        <dbReference type="SAM" id="Phobius"/>
    </source>
</evidence>
<keyword evidence="1" id="KW-0812">Transmembrane</keyword>
<protein>
    <submittedName>
        <fullName evidence="2">Uncharacterized protein</fullName>
    </submittedName>
</protein>
<gene>
    <name evidence="2" type="ORF">FB45DRAFT_1086203</name>
</gene>
<reference evidence="2" key="1">
    <citation type="submission" date="2023-03" db="EMBL/GenBank/DDBJ databases">
        <title>Massive genome expansion in bonnet fungi (Mycena s.s.) driven by repeated elements and novel gene families across ecological guilds.</title>
        <authorList>
            <consortium name="Lawrence Berkeley National Laboratory"/>
            <person name="Harder C.B."/>
            <person name="Miyauchi S."/>
            <person name="Viragh M."/>
            <person name="Kuo A."/>
            <person name="Thoen E."/>
            <person name="Andreopoulos B."/>
            <person name="Lu D."/>
            <person name="Skrede I."/>
            <person name="Drula E."/>
            <person name="Henrissat B."/>
            <person name="Morin E."/>
            <person name="Kohler A."/>
            <person name="Barry K."/>
            <person name="LaButti K."/>
            <person name="Morin E."/>
            <person name="Salamov A."/>
            <person name="Lipzen A."/>
            <person name="Mereny Z."/>
            <person name="Hegedus B."/>
            <person name="Baldrian P."/>
            <person name="Stursova M."/>
            <person name="Weitz H."/>
            <person name="Taylor A."/>
            <person name="Grigoriev I.V."/>
            <person name="Nagy L.G."/>
            <person name="Martin F."/>
            <person name="Kauserud H."/>
        </authorList>
    </citation>
    <scope>NUCLEOTIDE SEQUENCE</scope>
    <source>
        <strain evidence="2">9284</strain>
    </source>
</reference>
<keyword evidence="1" id="KW-0472">Membrane</keyword>
<proteinExistence type="predicted"/>
<feature type="transmembrane region" description="Helical" evidence="1">
    <location>
        <begin position="235"/>
        <end position="258"/>
    </location>
</feature>
<dbReference type="EMBL" id="JARKIF010000013">
    <property type="protein sequence ID" value="KAJ7624485.1"/>
    <property type="molecule type" value="Genomic_DNA"/>
</dbReference>
<feature type="transmembrane region" description="Helical" evidence="1">
    <location>
        <begin position="136"/>
        <end position="156"/>
    </location>
</feature>
<comment type="caution">
    <text evidence="2">The sequence shown here is derived from an EMBL/GenBank/DDBJ whole genome shotgun (WGS) entry which is preliminary data.</text>
</comment>
<keyword evidence="1" id="KW-1133">Transmembrane helix</keyword>
<evidence type="ECO:0000313" key="2">
    <source>
        <dbReference type="EMBL" id="KAJ7624485.1"/>
    </source>
</evidence>
<feature type="transmembrane region" description="Helical" evidence="1">
    <location>
        <begin position="168"/>
        <end position="187"/>
    </location>
</feature>
<keyword evidence="3" id="KW-1185">Reference proteome</keyword>
<accession>A0AAD7BL87</accession>
<organism evidence="2 3">
    <name type="scientific">Roridomyces roridus</name>
    <dbReference type="NCBI Taxonomy" id="1738132"/>
    <lineage>
        <taxon>Eukaryota</taxon>
        <taxon>Fungi</taxon>
        <taxon>Dikarya</taxon>
        <taxon>Basidiomycota</taxon>
        <taxon>Agaricomycotina</taxon>
        <taxon>Agaricomycetes</taxon>
        <taxon>Agaricomycetidae</taxon>
        <taxon>Agaricales</taxon>
        <taxon>Marasmiineae</taxon>
        <taxon>Mycenaceae</taxon>
        <taxon>Roridomyces</taxon>
    </lineage>
</organism>
<feature type="transmembrane region" description="Helical" evidence="1">
    <location>
        <begin position="48"/>
        <end position="69"/>
    </location>
</feature>
<dbReference type="Proteomes" id="UP001221142">
    <property type="component" value="Unassembled WGS sequence"/>
</dbReference>
<feature type="transmembrane region" description="Helical" evidence="1">
    <location>
        <begin position="208"/>
        <end position="229"/>
    </location>
</feature>
<dbReference type="AlphaFoldDB" id="A0AAD7BL87"/>